<dbReference type="AlphaFoldDB" id="A0AAV2CMK2"/>
<accession>A0AAV2CMK2</accession>
<protein>
    <submittedName>
        <fullName evidence="2">Uncharacterized protein</fullName>
    </submittedName>
</protein>
<organism evidence="2 3">
    <name type="scientific">Linum trigynum</name>
    <dbReference type="NCBI Taxonomy" id="586398"/>
    <lineage>
        <taxon>Eukaryota</taxon>
        <taxon>Viridiplantae</taxon>
        <taxon>Streptophyta</taxon>
        <taxon>Embryophyta</taxon>
        <taxon>Tracheophyta</taxon>
        <taxon>Spermatophyta</taxon>
        <taxon>Magnoliopsida</taxon>
        <taxon>eudicotyledons</taxon>
        <taxon>Gunneridae</taxon>
        <taxon>Pentapetalae</taxon>
        <taxon>rosids</taxon>
        <taxon>fabids</taxon>
        <taxon>Malpighiales</taxon>
        <taxon>Linaceae</taxon>
        <taxon>Linum</taxon>
    </lineage>
</organism>
<evidence type="ECO:0000313" key="3">
    <source>
        <dbReference type="Proteomes" id="UP001497516"/>
    </source>
</evidence>
<feature type="compositionally biased region" description="Polar residues" evidence="1">
    <location>
        <begin position="19"/>
        <end position="28"/>
    </location>
</feature>
<proteinExistence type="predicted"/>
<gene>
    <name evidence="2" type="ORF">LTRI10_LOCUS5035</name>
</gene>
<keyword evidence="3" id="KW-1185">Reference proteome</keyword>
<dbReference type="Proteomes" id="UP001497516">
    <property type="component" value="Chromosome 1"/>
</dbReference>
<sequence>MTPLCKISGSATGWRDDPTSCQSLSASRRTNKEKTSGMTGRPVEKIEEKALLPSCSSSRVRRHRDASPKHNDLQGVTRR</sequence>
<feature type="region of interest" description="Disordered" evidence="1">
    <location>
        <begin position="1"/>
        <end position="79"/>
    </location>
</feature>
<reference evidence="2 3" key="1">
    <citation type="submission" date="2024-04" db="EMBL/GenBank/DDBJ databases">
        <authorList>
            <person name="Fracassetti M."/>
        </authorList>
    </citation>
    <scope>NUCLEOTIDE SEQUENCE [LARGE SCALE GENOMIC DNA]</scope>
</reference>
<evidence type="ECO:0000313" key="2">
    <source>
        <dbReference type="EMBL" id="CAL1357401.1"/>
    </source>
</evidence>
<evidence type="ECO:0000256" key="1">
    <source>
        <dbReference type="SAM" id="MobiDB-lite"/>
    </source>
</evidence>
<name>A0AAV2CMK2_9ROSI</name>
<dbReference type="EMBL" id="OZ034813">
    <property type="protein sequence ID" value="CAL1357401.1"/>
    <property type="molecule type" value="Genomic_DNA"/>
</dbReference>